<comment type="caution">
    <text evidence="6">The sequence shown here is derived from an EMBL/GenBank/DDBJ whole genome shotgun (WGS) entry which is preliminary data.</text>
</comment>
<protein>
    <submittedName>
        <fullName evidence="6">Selenium metabolism-associated LysR family transcriptional regulator</fullName>
    </submittedName>
</protein>
<evidence type="ECO:0000256" key="4">
    <source>
        <dbReference type="ARBA" id="ARBA00023163"/>
    </source>
</evidence>
<keyword evidence="4" id="KW-0804">Transcription</keyword>
<accession>A0ABT7UQZ9</accession>
<evidence type="ECO:0000256" key="3">
    <source>
        <dbReference type="ARBA" id="ARBA00023125"/>
    </source>
</evidence>
<evidence type="ECO:0000313" key="6">
    <source>
        <dbReference type="EMBL" id="MDM8200690.1"/>
    </source>
</evidence>
<name>A0ABT7UQZ9_9FIRM</name>
<keyword evidence="7" id="KW-1185">Reference proteome</keyword>
<dbReference type="Gene3D" id="1.10.10.10">
    <property type="entry name" value="Winged helix-like DNA-binding domain superfamily/Winged helix DNA-binding domain"/>
    <property type="match status" value="1"/>
</dbReference>
<dbReference type="Proteomes" id="UP001529380">
    <property type="component" value="Unassembled WGS sequence"/>
</dbReference>
<evidence type="ECO:0000259" key="5">
    <source>
        <dbReference type="PROSITE" id="PS50931"/>
    </source>
</evidence>
<sequence length="305" mass="34356">MELKQLRSFAAVVRYGSFTRAAENTYLSQPTISTHIRALEEELNTQLLLRDTKNLQVTPRGQELYECACRMLELQDNLLQRWRQSDQHIIQLGASTIPSAYILPEVLPLYGKQNPGSYFVVHQSDSRQVIEGVAGGLFDVGMSGMPCQDEAIRCEPFFRDRMVLITPVSRRFLAMQSQGEQALPELLHEPIILREAGSGSQKSADRFLAQMGLRETELRVTARVNDQESIKNLVSGGLGVSIVSEKAVRDFVAEKRLLAFPLPPGSAERNLYLLLPRHASADSLRFCSFVREFYRASQSLENEPQ</sequence>
<reference evidence="7" key="1">
    <citation type="submission" date="2023-06" db="EMBL/GenBank/DDBJ databases">
        <title>Identification and characterization of horizontal gene transfer across gut microbiota members of farm animals based on homology search.</title>
        <authorList>
            <person name="Zeman M."/>
            <person name="Kubasova T."/>
            <person name="Jahodarova E."/>
            <person name="Nykrynova M."/>
            <person name="Rychlik I."/>
        </authorList>
    </citation>
    <scope>NUCLEOTIDE SEQUENCE [LARGE SCALE GENOMIC DNA]</scope>
    <source>
        <strain evidence="7">ET340</strain>
    </source>
</reference>
<dbReference type="InterPro" id="IPR036390">
    <property type="entry name" value="WH_DNA-bd_sf"/>
</dbReference>
<dbReference type="PRINTS" id="PR00039">
    <property type="entry name" value="HTHLYSR"/>
</dbReference>
<gene>
    <name evidence="6" type="ORF">QUW08_05185</name>
</gene>
<keyword evidence="2" id="KW-0805">Transcription regulation</keyword>
<feature type="domain" description="HTH lysR-type" evidence="5">
    <location>
        <begin position="1"/>
        <end position="58"/>
    </location>
</feature>
<dbReference type="SUPFAM" id="SSF46785">
    <property type="entry name" value="Winged helix' DNA-binding domain"/>
    <property type="match status" value="1"/>
</dbReference>
<reference evidence="6 7" key="2">
    <citation type="submission" date="2023-06" db="EMBL/GenBank/DDBJ databases">
        <title>Identification and characterization of horizontal gene transfer across gut microbiota members of farm animals based on homology search.</title>
        <authorList>
            <person name="Schwarzerova J."/>
            <person name="Nykrynova M."/>
            <person name="Jureckova K."/>
            <person name="Cejkova D."/>
            <person name="Rychlik I."/>
        </authorList>
    </citation>
    <scope>NUCLEOTIDE SEQUENCE [LARGE SCALE GENOMIC DNA]</scope>
    <source>
        <strain evidence="6 7">ET340</strain>
    </source>
</reference>
<dbReference type="Pfam" id="PF03466">
    <property type="entry name" value="LysR_substrate"/>
    <property type="match status" value="1"/>
</dbReference>
<dbReference type="InterPro" id="IPR047788">
    <property type="entry name" value="LysR-like_Sec_metab"/>
</dbReference>
<proteinExistence type="inferred from homology"/>
<dbReference type="EMBL" id="JAUDCL010000006">
    <property type="protein sequence ID" value="MDM8200690.1"/>
    <property type="molecule type" value="Genomic_DNA"/>
</dbReference>
<dbReference type="Gene3D" id="3.40.190.10">
    <property type="entry name" value="Periplasmic binding protein-like II"/>
    <property type="match status" value="2"/>
</dbReference>
<dbReference type="Pfam" id="PF00126">
    <property type="entry name" value="HTH_1"/>
    <property type="match status" value="1"/>
</dbReference>
<organism evidence="6 7">
    <name type="scientific">Allofournierella massiliensis</name>
    <dbReference type="NCBI Taxonomy" id="1650663"/>
    <lineage>
        <taxon>Bacteria</taxon>
        <taxon>Bacillati</taxon>
        <taxon>Bacillota</taxon>
        <taxon>Clostridia</taxon>
        <taxon>Eubacteriales</taxon>
        <taxon>Oscillospiraceae</taxon>
        <taxon>Allofournierella</taxon>
    </lineage>
</organism>
<dbReference type="InterPro" id="IPR005119">
    <property type="entry name" value="LysR_subst-bd"/>
</dbReference>
<evidence type="ECO:0000256" key="2">
    <source>
        <dbReference type="ARBA" id="ARBA00023015"/>
    </source>
</evidence>
<dbReference type="InterPro" id="IPR036388">
    <property type="entry name" value="WH-like_DNA-bd_sf"/>
</dbReference>
<evidence type="ECO:0000256" key="1">
    <source>
        <dbReference type="ARBA" id="ARBA00009437"/>
    </source>
</evidence>
<evidence type="ECO:0000313" key="7">
    <source>
        <dbReference type="Proteomes" id="UP001529380"/>
    </source>
</evidence>
<keyword evidence="3" id="KW-0238">DNA-binding</keyword>
<reference evidence="6 7" key="3">
    <citation type="submission" date="2023-06" db="EMBL/GenBank/DDBJ databases">
        <authorList>
            <person name="Zeman M."/>
            <person name="Kubasova T."/>
            <person name="Jahodarova E."/>
            <person name="Nykrynova M."/>
            <person name="Rychlik I."/>
        </authorList>
    </citation>
    <scope>NUCLEOTIDE SEQUENCE [LARGE SCALE GENOMIC DNA]</scope>
    <source>
        <strain evidence="6 7">ET340</strain>
    </source>
</reference>
<dbReference type="SUPFAM" id="SSF53850">
    <property type="entry name" value="Periplasmic binding protein-like II"/>
    <property type="match status" value="1"/>
</dbReference>
<dbReference type="NCBIfam" id="NF040786">
    <property type="entry name" value="LysR_Sec_metab"/>
    <property type="match status" value="1"/>
</dbReference>
<dbReference type="PROSITE" id="PS50931">
    <property type="entry name" value="HTH_LYSR"/>
    <property type="match status" value="1"/>
</dbReference>
<dbReference type="PANTHER" id="PTHR30126:SF40">
    <property type="entry name" value="HTH-TYPE TRANSCRIPTIONAL REGULATOR GLTR"/>
    <property type="match status" value="1"/>
</dbReference>
<comment type="similarity">
    <text evidence="1">Belongs to the LysR transcriptional regulatory family.</text>
</comment>
<dbReference type="RefSeq" id="WP_289599408.1">
    <property type="nucleotide sequence ID" value="NZ_JAUDCL010000006.1"/>
</dbReference>
<dbReference type="InterPro" id="IPR000847">
    <property type="entry name" value="LysR_HTH_N"/>
</dbReference>
<dbReference type="PANTHER" id="PTHR30126">
    <property type="entry name" value="HTH-TYPE TRANSCRIPTIONAL REGULATOR"/>
    <property type="match status" value="1"/>
</dbReference>